<evidence type="ECO:0000259" key="7">
    <source>
        <dbReference type="Pfam" id="PF13734"/>
    </source>
</evidence>
<evidence type="ECO:0000256" key="5">
    <source>
        <dbReference type="ARBA" id="ARBA00022807"/>
    </source>
</evidence>
<dbReference type="GO" id="GO:0006508">
    <property type="term" value="P:proteolysis"/>
    <property type="evidence" value="ECO:0007669"/>
    <property type="project" value="UniProtKB-KW"/>
</dbReference>
<evidence type="ECO:0000313" key="9">
    <source>
        <dbReference type="EMBL" id="CAP46017.1"/>
    </source>
</evidence>
<protein>
    <submittedName>
        <fullName evidence="9">Interpain A</fullName>
    </submittedName>
</protein>
<sequence length="868" mass="94450">MEKPSSKCSSFPIGYSFFKHIYMKIKQNLFVAFVLLMLVPTFAWAKPRTKEQMKKTAASAINLQTTLGKHKMNAPQQGGKRTVNQLRELKQTHTYTVFGYTDGGFAVISADDLAPELLGVSESNFVETDNPSFKWWLKAIDEVITNAVKNNKPLSVIKPDPSKYAAEVSTLLTTTWGQQMPYNKLLPNTKKGRLITGCVATATAQALNYFKYPVRGIGSHTVHYPANDPSGVAISADFGNTTYDWANMKDDYSGNYTEAEANAVATLMLHCGVASEMQYGGPNEGSGAYMTDCAAGLRTYFGFTDAEYITRADYTDEQWMDIVFSELTKGHPLIYGGVSPGSMGQDAGHAFVIDGYNKAGLVSVNWGWNGDVDGYYKIDLLNPGNMYSFTAEQDMVRGVYGKPKDLEKRTINLTKAGMLAESIPADMREKIGELTLTGDINGSDFRVIREMAGCDYAGKFTQGGLSMLDIKGARIVSGGEAYLKDGQLTTTNDNLPERVFYGCNSLRKIVLPDGLKTISDGTFALCRALEAVDNIPAGGGDNFVYENGIFYTKDRKEIISVVPSAKGDLVVAEGITTLRNYALAGCIGIKRLVLPTTITNLGNESMAGCHSLAEIKIFAKQPPKVGKDPLLSSRINSIILRVPIDTKKTYRGWAGIPYRNIKEFGSIVTVRNTVRAYGEANPKFGYSVRGEYFEGKPEITCEANEKSPVGKYDIRIDYGTITDKSIQLVGGVLTVDKATLTVSTDNVTRQEGKPNPEFVLHYRGFTNGENDQVLTVRPTASTTATETSPAGEYDIIISGGEAQNYKFSYKKGKLTVLTAAGIDHADASDAATPQTVYSVSGAKVGTTASLSSLPRGVYIVNNKKVVVK</sequence>
<organism evidence="9">
    <name type="scientific">Prevotella intermedia</name>
    <dbReference type="NCBI Taxonomy" id="28131"/>
    <lineage>
        <taxon>Bacteria</taxon>
        <taxon>Pseudomonadati</taxon>
        <taxon>Bacteroidota</taxon>
        <taxon>Bacteroidia</taxon>
        <taxon>Bacteroidales</taxon>
        <taxon>Prevotellaceae</taxon>
        <taxon>Prevotella</taxon>
    </lineage>
</organism>
<dbReference type="PDBsum" id="3BBA"/>
<keyword evidence="10 11" id="KW-0002">3D-structure</keyword>
<name>A9J7N5_PREIN</name>
<dbReference type="SUPFAM" id="SSF54001">
    <property type="entry name" value="Cysteine proteinases"/>
    <property type="match status" value="1"/>
</dbReference>
<evidence type="ECO:0000256" key="4">
    <source>
        <dbReference type="ARBA" id="ARBA00022801"/>
    </source>
</evidence>
<dbReference type="InterPro" id="IPR044934">
    <property type="entry name" value="Streptopain_sf"/>
</dbReference>
<dbReference type="Pfam" id="PF13734">
    <property type="entry name" value="Inhibitor_I69"/>
    <property type="match status" value="1"/>
</dbReference>
<evidence type="ECO:0000256" key="1">
    <source>
        <dbReference type="ARBA" id="ARBA00009693"/>
    </source>
</evidence>
<dbReference type="Gene3D" id="3.90.70.50">
    <property type="entry name" value="Peptidase C10, streptopain"/>
    <property type="match status" value="1"/>
</dbReference>
<keyword evidence="5" id="KW-0788">Thiol protease</keyword>
<dbReference type="SMR" id="A9J7N5"/>
<dbReference type="InterPro" id="IPR038765">
    <property type="entry name" value="Papain-like_cys_pep_sf"/>
</dbReference>
<dbReference type="Gene3D" id="3.30.910.30">
    <property type="entry name" value="Peptidase C10 family"/>
    <property type="match status" value="1"/>
</dbReference>
<feature type="domain" description="MBG" evidence="8">
    <location>
        <begin position="668"/>
        <end position="734"/>
    </location>
</feature>
<feature type="domain" description="Spi protease inhibitor" evidence="7">
    <location>
        <begin position="47"/>
        <end position="143"/>
    </location>
</feature>
<dbReference type="PDB" id="3BBA">
    <property type="method" value="X-ray"/>
    <property type="resolution" value="3.20 A"/>
    <property type="chains" value="A/B=156-403"/>
</dbReference>
<dbReference type="Gene3D" id="3.80.10.10">
    <property type="entry name" value="Ribonuclease Inhibitor"/>
    <property type="match status" value="1"/>
</dbReference>
<proteinExistence type="evidence at protein level"/>
<dbReference type="Pfam" id="PF18676">
    <property type="entry name" value="MBG_2"/>
    <property type="match status" value="2"/>
</dbReference>
<dbReference type="InterPro" id="IPR026906">
    <property type="entry name" value="LRR_5"/>
</dbReference>
<evidence type="ECO:0000256" key="2">
    <source>
        <dbReference type="ARBA" id="ARBA00022670"/>
    </source>
</evidence>
<dbReference type="Pfam" id="PF13306">
    <property type="entry name" value="LRR_5"/>
    <property type="match status" value="2"/>
</dbReference>
<dbReference type="EMBL" id="AM920311">
    <property type="protein sequence ID" value="CAP46017.1"/>
    <property type="molecule type" value="Genomic_DNA"/>
</dbReference>
<dbReference type="InterPro" id="IPR000200">
    <property type="entry name" value="Peptidase_C10"/>
</dbReference>
<keyword evidence="2" id="KW-0645">Protease</keyword>
<dbReference type="PRINTS" id="PR00797">
    <property type="entry name" value="STREPTOPAIN"/>
</dbReference>
<dbReference type="InterPro" id="IPR032675">
    <property type="entry name" value="LRR_dom_sf"/>
</dbReference>
<comment type="similarity">
    <text evidence="1">Belongs to the peptidase C10 family.</text>
</comment>
<dbReference type="InterPro" id="IPR025896">
    <property type="entry name" value="Spi_Prtas-inh"/>
</dbReference>
<accession>A9J7N5</accession>
<dbReference type="Gene3D" id="3.30.160.710">
    <property type="match status" value="1"/>
</dbReference>
<dbReference type="Gene3D" id="3.40.50.12480">
    <property type="match status" value="1"/>
</dbReference>
<dbReference type="AlphaFoldDB" id="A9J7N5"/>
<evidence type="ECO:0000259" key="8">
    <source>
        <dbReference type="Pfam" id="PF18676"/>
    </source>
</evidence>
<dbReference type="EvolutionaryTrace" id="A9J7N5"/>
<dbReference type="Pfam" id="PF01640">
    <property type="entry name" value="Peptidase_C10"/>
    <property type="match status" value="1"/>
</dbReference>
<gene>
    <name evidence="9" type="primary">pin0048</name>
</gene>
<feature type="active site" description="Nucleophile" evidence="6">
    <location>
        <position position="198"/>
    </location>
</feature>
<dbReference type="MEROPS" id="C10.004"/>
<feature type="active site" description="Proton acceptor" evidence="6">
    <location>
        <position position="349"/>
    </location>
</feature>
<evidence type="ECO:0000256" key="3">
    <source>
        <dbReference type="ARBA" id="ARBA00022729"/>
    </source>
</evidence>
<keyword evidence="4" id="KW-0378">Hydrolase</keyword>
<dbReference type="InterPro" id="IPR041286">
    <property type="entry name" value="MBG_2"/>
</dbReference>
<dbReference type="GO" id="GO:0008234">
    <property type="term" value="F:cysteine-type peptidase activity"/>
    <property type="evidence" value="ECO:0007669"/>
    <property type="project" value="UniProtKB-KW"/>
</dbReference>
<dbReference type="PDB" id="3BB7">
    <property type="method" value="X-ray"/>
    <property type="resolution" value="1.50 A"/>
    <property type="chains" value="A=84-403"/>
</dbReference>
<evidence type="ECO:0007829" key="11">
    <source>
        <dbReference type="PDB" id="3BBA"/>
    </source>
</evidence>
<feature type="domain" description="MBG" evidence="8">
    <location>
        <begin position="740"/>
        <end position="815"/>
    </location>
</feature>
<keyword evidence="3" id="KW-0732">Signal</keyword>
<evidence type="ECO:0007829" key="10">
    <source>
        <dbReference type="PDB" id="3BB7"/>
    </source>
</evidence>
<reference evidence="10 11" key="1">
    <citation type="journal article" date="2008" name="J. Biol. Chem.">
        <title>A new autocatalytic activation mechanism for cysteine proteases revealed by Prevotella intermedia interpain A.</title>
        <authorList>
            <person name="Mallorqui-Fernandez N."/>
            <person name="Manandhar S.P."/>
            <person name="Mallorqui-Fernandez G."/>
            <person name="Uson I."/>
            <person name="Wawrzonek K."/>
            <person name="Kantyka T."/>
            <person name="Sola M."/>
            <person name="Thogersen I.B."/>
            <person name="Enghild J.J."/>
            <person name="Potempa J."/>
            <person name="Gomis-Ruth F.X."/>
        </authorList>
    </citation>
    <scope>X-RAY CRYSTALLOGRAPHY (1.50 ANGSTROMS) OF 84-403</scope>
</reference>
<evidence type="ECO:0000256" key="6">
    <source>
        <dbReference type="PIRSR" id="PIRSR600200-1"/>
    </source>
</evidence>
<dbReference type="PDBsum" id="3BB7"/>